<sequence>MRECEKRGAAPIKPPSGNMMRRVPPEVHGAALLATQASG</sequence>
<dbReference type="Proteomes" id="UP000592294">
    <property type="component" value="Unassembled WGS sequence"/>
</dbReference>
<evidence type="ECO:0000313" key="2">
    <source>
        <dbReference type="EMBL" id="NVZ09324.1"/>
    </source>
</evidence>
<feature type="region of interest" description="Disordered" evidence="1">
    <location>
        <begin position="1"/>
        <end position="23"/>
    </location>
</feature>
<gene>
    <name evidence="2" type="ORF">HW932_08615</name>
</gene>
<keyword evidence="3" id="KW-1185">Reference proteome</keyword>
<reference evidence="2 3" key="1">
    <citation type="submission" date="2020-06" db="EMBL/GenBank/DDBJ databases">
        <title>Whole-genome sequence of Allochromatium humboldtianum DSM 21881, type strain.</title>
        <authorList>
            <person name="Kyndt J.A."/>
            <person name="Meyer T.E."/>
        </authorList>
    </citation>
    <scope>NUCLEOTIDE SEQUENCE [LARGE SCALE GENOMIC DNA]</scope>
    <source>
        <strain evidence="2 3">DSM 21881</strain>
    </source>
</reference>
<comment type="caution">
    <text evidence="2">The sequence shown here is derived from an EMBL/GenBank/DDBJ whole genome shotgun (WGS) entry which is preliminary data.</text>
</comment>
<evidence type="ECO:0000313" key="3">
    <source>
        <dbReference type="Proteomes" id="UP000592294"/>
    </source>
</evidence>
<name>A0A850R6D1_9GAMM</name>
<protein>
    <submittedName>
        <fullName evidence="2">Toxin-antitoxin system HicB family antitoxin</fullName>
    </submittedName>
</protein>
<evidence type="ECO:0000256" key="1">
    <source>
        <dbReference type="SAM" id="MobiDB-lite"/>
    </source>
</evidence>
<proteinExistence type="predicted"/>
<dbReference type="Pfam" id="PF05534">
    <property type="entry name" value="HicB"/>
    <property type="match status" value="1"/>
</dbReference>
<organism evidence="2 3">
    <name type="scientific">Allochromatium humboldtianum</name>
    <dbReference type="NCBI Taxonomy" id="504901"/>
    <lineage>
        <taxon>Bacteria</taxon>
        <taxon>Pseudomonadati</taxon>
        <taxon>Pseudomonadota</taxon>
        <taxon>Gammaproteobacteria</taxon>
        <taxon>Chromatiales</taxon>
        <taxon>Chromatiaceae</taxon>
        <taxon>Allochromatium</taxon>
    </lineage>
</organism>
<dbReference type="EMBL" id="JABZEO010000005">
    <property type="protein sequence ID" value="NVZ09324.1"/>
    <property type="molecule type" value="Genomic_DNA"/>
</dbReference>
<accession>A0A850R6D1</accession>
<dbReference type="InterPro" id="IPR008651">
    <property type="entry name" value="Uncharacterised_HicB"/>
</dbReference>
<dbReference type="AlphaFoldDB" id="A0A850R6D1"/>